<dbReference type="InterPro" id="IPR036497">
    <property type="entry name" value="GLTP_sf"/>
</dbReference>
<dbReference type="InterPro" id="IPR014830">
    <property type="entry name" value="Glycolipid_transfer_prot_dom"/>
</dbReference>
<dbReference type="Proteomes" id="UP000085678">
    <property type="component" value="Unplaced"/>
</dbReference>
<dbReference type="Pfam" id="PF08718">
    <property type="entry name" value="GLTP"/>
    <property type="match status" value="1"/>
</dbReference>
<dbReference type="AlphaFoldDB" id="A0A1S3JVL8"/>
<dbReference type="OrthoDB" id="1854502at2759"/>
<dbReference type="STRING" id="7574.A0A1S3JVL8"/>
<dbReference type="GO" id="GO:0016020">
    <property type="term" value="C:membrane"/>
    <property type="evidence" value="ECO:0007669"/>
    <property type="project" value="TreeGrafter"/>
</dbReference>
<name>A0A1S3JVL8_LINAN</name>
<accession>A0A1S3JVL8</accession>
<feature type="domain" description="Glycolipid transfer protein" evidence="2">
    <location>
        <begin position="1"/>
        <end position="113"/>
    </location>
</feature>
<evidence type="ECO:0000256" key="1">
    <source>
        <dbReference type="ARBA" id="ARBA00022448"/>
    </source>
</evidence>
<dbReference type="InParanoid" id="A0A1S3JVL8"/>
<keyword evidence="1" id="KW-0813">Transport</keyword>
<keyword evidence="3" id="KW-1185">Reference proteome</keyword>
<evidence type="ECO:0000313" key="4">
    <source>
        <dbReference type="RefSeq" id="XP_013414096.1"/>
    </source>
</evidence>
<dbReference type="PANTHER" id="PTHR10219:SF25">
    <property type="entry name" value="PLECKSTRIN HOMOLOGY DOMAIN-CONTAINING FAMILY A MEMBER 8"/>
    <property type="match status" value="1"/>
</dbReference>
<dbReference type="GO" id="GO:0005829">
    <property type="term" value="C:cytosol"/>
    <property type="evidence" value="ECO:0007669"/>
    <property type="project" value="TreeGrafter"/>
</dbReference>
<dbReference type="RefSeq" id="XP_013414096.1">
    <property type="nucleotide sequence ID" value="XM_013558642.1"/>
</dbReference>
<dbReference type="OMA" id="HAREYCG"/>
<dbReference type="SUPFAM" id="SSF110004">
    <property type="entry name" value="Glycolipid transfer protein, GLTP"/>
    <property type="match status" value="1"/>
</dbReference>
<reference evidence="4" key="1">
    <citation type="submission" date="2025-08" db="UniProtKB">
        <authorList>
            <consortium name="RefSeq"/>
        </authorList>
    </citation>
    <scope>IDENTIFICATION</scope>
    <source>
        <tissue evidence="4">Gonads</tissue>
    </source>
</reference>
<protein>
    <submittedName>
        <fullName evidence="4">Pleckstrin homology domain-containing family A member 8-like</fullName>
    </submittedName>
</protein>
<evidence type="ECO:0000313" key="3">
    <source>
        <dbReference type="Proteomes" id="UP000085678"/>
    </source>
</evidence>
<dbReference type="KEGG" id="lak:106176306"/>
<dbReference type="GO" id="GO:1902387">
    <property type="term" value="F:ceramide 1-phosphate binding"/>
    <property type="evidence" value="ECO:0007669"/>
    <property type="project" value="TreeGrafter"/>
</dbReference>
<dbReference type="Gene3D" id="1.10.3520.10">
    <property type="entry name" value="Glycolipid transfer protein"/>
    <property type="match status" value="1"/>
</dbReference>
<dbReference type="FunFam" id="1.10.3520.10:FF:000001">
    <property type="entry name" value="Pleckstrin domain-containing family A member 8"/>
    <property type="match status" value="1"/>
</dbReference>
<dbReference type="GeneID" id="106176306"/>
<organism evidence="3 4">
    <name type="scientific">Lingula anatina</name>
    <name type="common">Brachiopod</name>
    <name type="synonym">Lingula unguis</name>
    <dbReference type="NCBI Taxonomy" id="7574"/>
    <lineage>
        <taxon>Eukaryota</taxon>
        <taxon>Metazoa</taxon>
        <taxon>Spiralia</taxon>
        <taxon>Lophotrochozoa</taxon>
        <taxon>Brachiopoda</taxon>
        <taxon>Linguliformea</taxon>
        <taxon>Lingulata</taxon>
        <taxon>Lingulida</taxon>
        <taxon>Linguloidea</taxon>
        <taxon>Lingulidae</taxon>
        <taxon>Lingula</taxon>
    </lineage>
</organism>
<sequence length="161" mass="18181">MDISGNIRKINEKYKTNPSAFSTLQAIVLYEKSVGQSQLSNSATQALLWLKRALHFIKEFLGELVSGEQDLTKAATKAYERSLKPYHGWVVRGVFSLAAKAAPYREEFLKHLAASRMDQENPDFETLIIQDMDECSSALEVLISILSDFYISEDLDSQEQV</sequence>
<dbReference type="PANTHER" id="PTHR10219">
    <property type="entry name" value="GLYCOLIPID TRANSFER PROTEIN-RELATED"/>
    <property type="match status" value="1"/>
</dbReference>
<evidence type="ECO:0000259" key="2">
    <source>
        <dbReference type="Pfam" id="PF08718"/>
    </source>
</evidence>
<dbReference type="GO" id="GO:1902388">
    <property type="term" value="F:ceramide 1-phosphate transfer activity"/>
    <property type="evidence" value="ECO:0007669"/>
    <property type="project" value="TreeGrafter"/>
</dbReference>
<proteinExistence type="predicted"/>
<gene>
    <name evidence="4" type="primary">LOC106176306</name>
</gene>